<organism evidence="2 3">
    <name type="scientific">Candidatus Merdiplasma excrementigallinarum</name>
    <dbReference type="NCBI Taxonomy" id="2840864"/>
    <lineage>
        <taxon>Bacteria</taxon>
        <taxon>Bacillati</taxon>
        <taxon>Bacillota</taxon>
        <taxon>Clostridia</taxon>
        <taxon>Lachnospirales</taxon>
        <taxon>Lachnospiraceae</taxon>
        <taxon>Lachnospiraceae incertae sedis</taxon>
        <taxon>Candidatus Merdiplasma</taxon>
    </lineage>
</organism>
<gene>
    <name evidence="2" type="ORF">IAC80_01575</name>
</gene>
<feature type="transmembrane region" description="Helical" evidence="1">
    <location>
        <begin position="372"/>
        <end position="392"/>
    </location>
</feature>
<reference evidence="2" key="1">
    <citation type="submission" date="2020-10" db="EMBL/GenBank/DDBJ databases">
        <authorList>
            <person name="Gilroy R."/>
        </authorList>
    </citation>
    <scope>NUCLEOTIDE SEQUENCE</scope>
    <source>
        <strain evidence="2">ChiBcec6-7307</strain>
    </source>
</reference>
<keyword evidence="1" id="KW-0472">Membrane</keyword>
<dbReference type="AlphaFoldDB" id="A0A9D1NYC0"/>
<evidence type="ECO:0000313" key="2">
    <source>
        <dbReference type="EMBL" id="HIV22607.1"/>
    </source>
</evidence>
<feature type="transmembrane region" description="Helical" evidence="1">
    <location>
        <begin position="298"/>
        <end position="320"/>
    </location>
</feature>
<keyword evidence="1" id="KW-0812">Transmembrane</keyword>
<name>A0A9D1NYC0_9FIRM</name>
<dbReference type="Proteomes" id="UP000886889">
    <property type="component" value="Unassembled WGS sequence"/>
</dbReference>
<comment type="caution">
    <text evidence="2">The sequence shown here is derived from an EMBL/GenBank/DDBJ whole genome shotgun (WGS) entry which is preliminary data.</text>
</comment>
<feature type="transmembrane region" description="Helical" evidence="1">
    <location>
        <begin position="16"/>
        <end position="35"/>
    </location>
</feature>
<evidence type="ECO:0000313" key="3">
    <source>
        <dbReference type="Proteomes" id="UP000886889"/>
    </source>
</evidence>
<accession>A0A9D1NYC0</accession>
<proteinExistence type="predicted"/>
<dbReference type="EMBL" id="DVOS01000020">
    <property type="protein sequence ID" value="HIV22607.1"/>
    <property type="molecule type" value="Genomic_DNA"/>
</dbReference>
<protein>
    <submittedName>
        <fullName evidence="2">Uncharacterized protein</fullName>
    </submittedName>
</protein>
<keyword evidence="1" id="KW-1133">Transmembrane helix</keyword>
<reference evidence="2" key="2">
    <citation type="journal article" date="2021" name="PeerJ">
        <title>Extensive microbial diversity within the chicken gut microbiome revealed by metagenomics and culture.</title>
        <authorList>
            <person name="Gilroy R."/>
            <person name="Ravi A."/>
            <person name="Getino M."/>
            <person name="Pursley I."/>
            <person name="Horton D.L."/>
            <person name="Alikhan N.F."/>
            <person name="Baker D."/>
            <person name="Gharbi K."/>
            <person name="Hall N."/>
            <person name="Watson M."/>
            <person name="Adriaenssens E.M."/>
            <person name="Foster-Nyarko E."/>
            <person name="Jarju S."/>
            <person name="Secka A."/>
            <person name="Antonio M."/>
            <person name="Oren A."/>
            <person name="Chaudhuri R.R."/>
            <person name="La Ragione R."/>
            <person name="Hildebrand F."/>
            <person name="Pallen M.J."/>
        </authorList>
    </citation>
    <scope>NUCLEOTIDE SEQUENCE</scope>
    <source>
        <strain evidence="2">ChiBcec6-7307</strain>
    </source>
</reference>
<sequence length="407" mass="44490">MRFYIGGSIRNRKIKNLITIGVGMALVLLLCLYFGTRSGYEKQLNEFAATVPIRCQVTNISGSRETGLFISDRMVQGVMESDLTKEVTCMVWLMAGEGEFEPEDWAGNINLYVDGANRVEAVPGLTEDLIHLEEGTIQEFFSSDQLECVVNQQTCEERGWKVGDEISLNFFYFMADNATMTLSCYTNPLELARVKIVGTMEDLTTATGAVSPDVVLPLETVRSMFDRNGVSFMADTLSFQVSDPLRLNEFKEEMKGLGFMEREAGSMDSYSGIALAVDDSSFLSMARNLQFAMDTMTAFLPAVLALAALVGYVVSSLLAGSRSEEYALLRLMGIGRFRSSIGFWAEQAVLVLAGIAAGDLLAGIVYPGITVILLADGMLLGAYLLGAAAAYWRMGRGSVMELAQEIK</sequence>
<evidence type="ECO:0000256" key="1">
    <source>
        <dbReference type="SAM" id="Phobius"/>
    </source>
</evidence>
<feature type="transmembrane region" description="Helical" evidence="1">
    <location>
        <begin position="341"/>
        <end position="366"/>
    </location>
</feature>